<dbReference type="GO" id="GO:0005524">
    <property type="term" value="F:ATP binding"/>
    <property type="evidence" value="ECO:0007669"/>
    <property type="project" value="UniProtKB-KW"/>
</dbReference>
<evidence type="ECO:0000313" key="4">
    <source>
        <dbReference type="EMBL" id="TLQ43735.1"/>
    </source>
</evidence>
<keyword evidence="4" id="KW-0067">ATP-binding</keyword>
<dbReference type="InterPro" id="IPR036890">
    <property type="entry name" value="HATPase_C_sf"/>
</dbReference>
<evidence type="ECO:0000256" key="2">
    <source>
        <dbReference type="SAM" id="MobiDB-lite"/>
    </source>
</evidence>
<feature type="region of interest" description="Disordered" evidence="2">
    <location>
        <begin position="1"/>
        <end position="23"/>
    </location>
</feature>
<proteinExistence type="predicted"/>
<name>A0A5R9E3V9_9ACTN</name>
<dbReference type="OrthoDB" id="3473697at2"/>
<evidence type="ECO:0000259" key="3">
    <source>
        <dbReference type="Pfam" id="PF13581"/>
    </source>
</evidence>
<dbReference type="RefSeq" id="WP_138053141.1">
    <property type="nucleotide sequence ID" value="NZ_VAWE01000001.1"/>
</dbReference>
<gene>
    <name evidence="4" type="ORF">FEF34_11820</name>
</gene>
<keyword evidence="1" id="KW-0418">Kinase</keyword>
<reference evidence="4 5" key="1">
    <citation type="submission" date="2019-05" db="EMBL/GenBank/DDBJ databases">
        <title>Streptomyces marianii sp. nov., a novel marine actinomycete from southern coast of India.</title>
        <authorList>
            <person name="Iniyan A.M."/>
            <person name="Wink J."/>
            <person name="Ramprasad E."/>
            <person name="Ramana C.V."/>
            <person name="Bunk B."/>
            <person name="Sproer C."/>
            <person name="Joseph F.-J.R.S."/>
            <person name="Vincent S.G.P."/>
        </authorList>
    </citation>
    <scope>NUCLEOTIDE SEQUENCE [LARGE SCALE GENOMIC DNA]</scope>
    <source>
        <strain evidence="4 5">ICN19</strain>
    </source>
</reference>
<dbReference type="Gene3D" id="3.30.565.10">
    <property type="entry name" value="Histidine kinase-like ATPase, C-terminal domain"/>
    <property type="match status" value="1"/>
</dbReference>
<dbReference type="Proteomes" id="UP000305921">
    <property type="component" value="Unassembled WGS sequence"/>
</dbReference>
<protein>
    <submittedName>
        <fullName evidence="4">ATP-binding protein</fullName>
    </submittedName>
</protein>
<dbReference type="Pfam" id="PF13581">
    <property type="entry name" value="HATPase_c_2"/>
    <property type="match status" value="1"/>
</dbReference>
<dbReference type="PANTHER" id="PTHR35526:SF3">
    <property type="entry name" value="ANTI-SIGMA-F FACTOR RSBW"/>
    <property type="match status" value="1"/>
</dbReference>
<dbReference type="EMBL" id="VAWE01000001">
    <property type="protein sequence ID" value="TLQ43735.1"/>
    <property type="molecule type" value="Genomic_DNA"/>
</dbReference>
<keyword evidence="1" id="KW-0723">Serine/threonine-protein kinase</keyword>
<dbReference type="AlphaFoldDB" id="A0A5R9E3V9"/>
<evidence type="ECO:0000256" key="1">
    <source>
        <dbReference type="ARBA" id="ARBA00022527"/>
    </source>
</evidence>
<keyword evidence="4" id="KW-0547">Nucleotide-binding</keyword>
<dbReference type="GO" id="GO:0004674">
    <property type="term" value="F:protein serine/threonine kinase activity"/>
    <property type="evidence" value="ECO:0007669"/>
    <property type="project" value="UniProtKB-KW"/>
</dbReference>
<feature type="domain" description="Histidine kinase/HSP90-like ATPase" evidence="3">
    <location>
        <begin position="25"/>
        <end position="136"/>
    </location>
</feature>
<dbReference type="CDD" id="cd16936">
    <property type="entry name" value="HATPase_RsbW-like"/>
    <property type="match status" value="1"/>
</dbReference>
<keyword evidence="5" id="KW-1185">Reference proteome</keyword>
<evidence type="ECO:0000313" key="5">
    <source>
        <dbReference type="Proteomes" id="UP000305921"/>
    </source>
</evidence>
<dbReference type="PANTHER" id="PTHR35526">
    <property type="entry name" value="ANTI-SIGMA-F FACTOR RSBW-RELATED"/>
    <property type="match status" value="1"/>
</dbReference>
<dbReference type="InterPro" id="IPR050267">
    <property type="entry name" value="Anti-sigma-factor_SerPK"/>
</dbReference>
<keyword evidence="1" id="KW-0808">Transferase</keyword>
<dbReference type="InterPro" id="IPR003594">
    <property type="entry name" value="HATPase_dom"/>
</dbReference>
<accession>A0A5R9E3V9</accession>
<comment type="caution">
    <text evidence="4">The sequence shown here is derived from an EMBL/GenBank/DDBJ whole genome shotgun (WGS) entry which is preliminary data.</text>
</comment>
<organism evidence="4 5">
    <name type="scientific">Streptomyces marianii</name>
    <dbReference type="NCBI Taxonomy" id="1817406"/>
    <lineage>
        <taxon>Bacteria</taxon>
        <taxon>Bacillati</taxon>
        <taxon>Actinomycetota</taxon>
        <taxon>Actinomycetes</taxon>
        <taxon>Kitasatosporales</taxon>
        <taxon>Streptomycetaceae</taxon>
        <taxon>Streptomyces</taxon>
    </lineage>
</organism>
<feature type="compositionally biased region" description="Polar residues" evidence="2">
    <location>
        <begin position="1"/>
        <end position="18"/>
    </location>
</feature>
<sequence>MTNNPTSTAHPTQPTTSAHHFEMRFTSTPRGARLARRLCAERLHAWGLPYGTEEHDAVTLLVAELSANAVHHGRVPGRDFLVRLTVLVQPLSTVRIEVADTRGERLPEPAEHFPGPDRTDGRGLLLVAALADRWGWGPRLCAAPGKVVWAEYDRRNLDAQTVLGQM</sequence>